<dbReference type="STRING" id="655863.F0X6M5"/>
<dbReference type="Pfam" id="PF17862">
    <property type="entry name" value="AAA_lid_3"/>
    <property type="match status" value="1"/>
</dbReference>
<dbReference type="InterPro" id="IPR041569">
    <property type="entry name" value="AAA_lid_3"/>
</dbReference>
<comment type="subcellular location">
    <subcellularLocation>
        <location evidence="1">Mitochondrion outer membrane</location>
        <topology evidence="1">Single-pass membrane protein</topology>
    </subcellularLocation>
</comment>
<dbReference type="InParanoid" id="F0X6M5"/>
<evidence type="ECO:0000256" key="3">
    <source>
        <dbReference type="ARBA" id="ARBA00022787"/>
    </source>
</evidence>
<dbReference type="InterPro" id="IPR003593">
    <property type="entry name" value="AAA+_ATPase"/>
</dbReference>
<feature type="region of interest" description="Disordered" evidence="5">
    <location>
        <begin position="443"/>
        <end position="463"/>
    </location>
</feature>
<name>F0X6M5_GROCL</name>
<feature type="region of interest" description="Disordered" evidence="5">
    <location>
        <begin position="378"/>
        <end position="398"/>
    </location>
</feature>
<feature type="domain" description="AAA+ ATPase" evidence="6">
    <location>
        <begin position="187"/>
        <end position="323"/>
    </location>
</feature>
<feature type="region of interest" description="Disordered" evidence="5">
    <location>
        <begin position="1"/>
        <end position="69"/>
    </location>
</feature>
<evidence type="ECO:0000256" key="1">
    <source>
        <dbReference type="ARBA" id="ARBA00004572"/>
    </source>
</evidence>
<evidence type="ECO:0000256" key="2">
    <source>
        <dbReference type="ARBA" id="ARBA00022741"/>
    </source>
</evidence>
<dbReference type="PANTHER" id="PTHR45644">
    <property type="entry name" value="AAA ATPASE, PUTATIVE (AFU_ORTHOLOGUE AFUA_2G12920)-RELATED-RELATED"/>
    <property type="match status" value="1"/>
</dbReference>
<evidence type="ECO:0000313" key="8">
    <source>
        <dbReference type="Proteomes" id="UP000007796"/>
    </source>
</evidence>
<protein>
    <submittedName>
        <fullName evidence="7">Mitochondrial ATPase, aaa-type</fullName>
    </submittedName>
</protein>
<dbReference type="HOGENOM" id="CLU_590585_0_0_1"/>
<dbReference type="InterPro" id="IPR051701">
    <property type="entry name" value="Mito_OM_Translocase_MSP1"/>
</dbReference>
<feature type="compositionally biased region" description="Basic and acidic residues" evidence="5">
    <location>
        <begin position="51"/>
        <end position="65"/>
    </location>
</feature>
<dbReference type="Pfam" id="PF00004">
    <property type="entry name" value="AAA"/>
    <property type="match status" value="1"/>
</dbReference>
<feature type="region of interest" description="Disordered" evidence="5">
    <location>
        <begin position="104"/>
        <end position="129"/>
    </location>
</feature>
<dbReference type="GeneID" id="25980418"/>
<dbReference type="GO" id="GO:0005741">
    <property type="term" value="C:mitochondrial outer membrane"/>
    <property type="evidence" value="ECO:0007669"/>
    <property type="project" value="UniProtKB-SubCell"/>
</dbReference>
<dbReference type="Gene3D" id="1.10.8.60">
    <property type="match status" value="1"/>
</dbReference>
<dbReference type="eggNOG" id="KOG0737">
    <property type="taxonomic scope" value="Eukaryota"/>
</dbReference>
<accession>F0X6M5</accession>
<reference evidence="7 8" key="1">
    <citation type="journal article" date="2011" name="Proc. Natl. Acad. Sci. U.S.A.">
        <title>Genome and transcriptome analyses of the mountain pine beetle-fungal symbiont Grosmannia clavigera, a lodgepole pine pathogen.</title>
        <authorList>
            <person name="DiGuistini S."/>
            <person name="Wang Y."/>
            <person name="Liao N.Y."/>
            <person name="Taylor G."/>
            <person name="Tanguay P."/>
            <person name="Feau N."/>
            <person name="Henrissat B."/>
            <person name="Chan S.K."/>
            <person name="Hesse-Orce U."/>
            <person name="Alamouti S.M."/>
            <person name="Tsui C.K.M."/>
            <person name="Docking R.T."/>
            <person name="Levasseur A."/>
            <person name="Haridas S."/>
            <person name="Robertson G."/>
            <person name="Birol I."/>
            <person name="Holt R.A."/>
            <person name="Marra M.A."/>
            <person name="Hamelin R.C."/>
            <person name="Hirst M."/>
            <person name="Jones S.J.M."/>
            <person name="Bohlmann J."/>
            <person name="Breuil C."/>
        </authorList>
    </citation>
    <scope>NUCLEOTIDE SEQUENCE [LARGE SCALE GENOMIC DNA]</scope>
    <source>
        <strain evidence="8">kw1407 / UAMH 11150</strain>
    </source>
</reference>
<keyword evidence="2" id="KW-0547">Nucleotide-binding</keyword>
<dbReference type="InterPro" id="IPR003959">
    <property type="entry name" value="ATPase_AAA_core"/>
</dbReference>
<dbReference type="Proteomes" id="UP000007796">
    <property type="component" value="Unassembled WGS sequence"/>
</dbReference>
<dbReference type="OrthoDB" id="39734at2759"/>
<evidence type="ECO:0000313" key="7">
    <source>
        <dbReference type="EMBL" id="EFX06609.1"/>
    </source>
</evidence>
<keyword evidence="3" id="KW-1000">Mitochondrion outer membrane</keyword>
<dbReference type="GO" id="GO:0016887">
    <property type="term" value="F:ATP hydrolysis activity"/>
    <property type="evidence" value="ECO:0007669"/>
    <property type="project" value="InterPro"/>
</dbReference>
<dbReference type="AlphaFoldDB" id="F0X6M5"/>
<dbReference type="InterPro" id="IPR027417">
    <property type="entry name" value="P-loop_NTPase"/>
</dbReference>
<proteinExistence type="predicted"/>
<dbReference type="RefSeq" id="XP_014176091.1">
    <property type="nucleotide sequence ID" value="XM_014320616.1"/>
</dbReference>
<dbReference type="SUPFAM" id="SSF52540">
    <property type="entry name" value="P-loop containing nucleoside triphosphate hydrolases"/>
    <property type="match status" value="1"/>
</dbReference>
<keyword evidence="8" id="KW-1185">Reference proteome</keyword>
<evidence type="ECO:0000256" key="5">
    <source>
        <dbReference type="SAM" id="MobiDB-lite"/>
    </source>
</evidence>
<dbReference type="PANTHER" id="PTHR45644:SF56">
    <property type="entry name" value="AAA ATPASE, PUTATIVE (AFU_ORTHOLOGUE AFUA_2G12920)-RELATED"/>
    <property type="match status" value="1"/>
</dbReference>
<dbReference type="EMBL" id="GL629729">
    <property type="protein sequence ID" value="EFX06609.1"/>
    <property type="molecule type" value="Genomic_DNA"/>
</dbReference>
<dbReference type="Gene3D" id="3.40.50.300">
    <property type="entry name" value="P-loop containing nucleotide triphosphate hydrolases"/>
    <property type="match status" value="1"/>
</dbReference>
<keyword evidence="3" id="KW-0496">Mitochondrion</keyword>
<organism evidence="8">
    <name type="scientific">Grosmannia clavigera (strain kw1407 / UAMH 11150)</name>
    <name type="common">Blue stain fungus</name>
    <name type="synonym">Graphiocladiella clavigera</name>
    <dbReference type="NCBI Taxonomy" id="655863"/>
    <lineage>
        <taxon>Eukaryota</taxon>
        <taxon>Fungi</taxon>
        <taxon>Dikarya</taxon>
        <taxon>Ascomycota</taxon>
        <taxon>Pezizomycotina</taxon>
        <taxon>Sordariomycetes</taxon>
        <taxon>Sordariomycetidae</taxon>
        <taxon>Ophiostomatales</taxon>
        <taxon>Ophiostomataceae</taxon>
        <taxon>Leptographium</taxon>
    </lineage>
</organism>
<dbReference type="SMART" id="SM00382">
    <property type="entry name" value="AAA"/>
    <property type="match status" value="1"/>
</dbReference>
<gene>
    <name evidence="7" type="ORF">CMQ_6930</name>
</gene>
<dbReference type="GO" id="GO:0005524">
    <property type="term" value="F:ATP binding"/>
    <property type="evidence" value="ECO:0007669"/>
    <property type="project" value="UniProtKB-KW"/>
</dbReference>
<keyword evidence="4" id="KW-0067">ATP-binding</keyword>
<sequence>MEPLPSFSSIYAGDNLIPEPVRNTEAQTEEPEVIIIDDSTPTQASIASPKRTRESSLDMSDERPRKSPYSFFSSGSLRAEFLLQPVDIEKSQTEEPGMAIIDASTPTHASSVPPERTIVSPLDSSEDEWPRKSAVDGLRRFIVHPKTIQVSFDDIHVHSNTIEALGNLTLALDYPDAFSYGILSKGAPPSVLLYGPPGTGKTQLVRALAKQARSKILAISSADIHDKYVGVGEKMIKDLFKLAKREHPCIIFIDEADCLFRSRSSESNKNYQSYLNEFLVAMDGIGSRGARSPTIVAATNRPFDIDEGILRRLGRRIMVGMPDAAAREEILKIHVRGESLAPDVSLSDLAKVTPNYSGSDLKNLVYSAALRALREEADQPQAQNLASGAPAVDDSSGSAERCKIGCGRVLRKEHFAYAKRETHPSPVADTVAKIQEFHNKHGDTVQRSGASGPVNKSKAPVSC</sequence>
<evidence type="ECO:0000259" key="6">
    <source>
        <dbReference type="SMART" id="SM00382"/>
    </source>
</evidence>
<evidence type="ECO:0000256" key="4">
    <source>
        <dbReference type="ARBA" id="ARBA00022840"/>
    </source>
</evidence>
<keyword evidence="3" id="KW-0472">Membrane</keyword>